<dbReference type="Pfam" id="PF03806">
    <property type="entry name" value="ABG_transport"/>
    <property type="match status" value="1"/>
</dbReference>
<gene>
    <name evidence="2" type="ORF">HG263_03970</name>
</gene>
<protein>
    <submittedName>
        <fullName evidence="2">AbgT family transporter</fullName>
    </submittedName>
</protein>
<dbReference type="InterPro" id="IPR004697">
    <property type="entry name" value="AbgT"/>
</dbReference>
<feature type="transmembrane region" description="Helical" evidence="1">
    <location>
        <begin position="216"/>
        <end position="234"/>
    </location>
</feature>
<feature type="transmembrane region" description="Helical" evidence="1">
    <location>
        <begin position="307"/>
        <end position="330"/>
    </location>
</feature>
<feature type="transmembrane region" description="Helical" evidence="1">
    <location>
        <begin position="61"/>
        <end position="80"/>
    </location>
</feature>
<feature type="transmembrane region" description="Helical" evidence="1">
    <location>
        <begin position="446"/>
        <end position="465"/>
    </location>
</feature>
<keyword evidence="1" id="KW-0812">Transmembrane</keyword>
<sequence>MESQANSEVSNGAVARFLNFIERVGNKLPDPAMIFLFSMLLIWLLSWAFSNTQFESIDPRTGQAIVVHNLLSADALALFLSSMVKTFTGFAPLGVVLVAMLGVGVAEHSGYINAGLKLMLKRTPQSLLTPSIILIAIVSHTATDAGYVLVIPIAGVIYYAMGRHPLAGIAAAFAGVSGGFSANFIPSGIDPLLQSFTQSAAHIIDPQMSINPLNNWFFTSASSVFIILLGWYITDKIIEPRLKNTPIDGDTENLPEFHEVTDKERKGFYVASSVMIAGLALLAYAASGESSALRSPAGSLTDFSAPLMQSIVPLIFLLFWIPGMVFGFMVGTFKSSKDMIDAMSKSMGSMAYYIVMAFFCALFISAFAQSNLGALLAIEGAEVLKAMALPSSITVIGIIFLTAFVNLFVGSSSAKWALLGPIFVPMLMQLGISPDLSQAAYRVGDSSSNIITPLMPYFPLVVVYCQKYVKGTGIGTLIAMMLPYSIAFLIGWSLFLLAYWGLGIPLGLQASYEYLNM</sequence>
<evidence type="ECO:0000256" key="1">
    <source>
        <dbReference type="SAM" id="Phobius"/>
    </source>
</evidence>
<reference evidence="2 3" key="1">
    <citation type="submission" date="2020-04" db="EMBL/GenBank/DDBJ databases">
        <title>Pseudoalteromonas caenipelagi sp. nov., isolated from a tidal flat.</title>
        <authorList>
            <person name="Park S."/>
            <person name="Yoon J.-H."/>
        </authorList>
    </citation>
    <scope>NUCLEOTIDE SEQUENCE [LARGE SCALE GENOMIC DNA]</scope>
    <source>
        <strain evidence="2 3">JBTF-M23</strain>
    </source>
</reference>
<feature type="transmembrane region" description="Helical" evidence="1">
    <location>
        <begin position="416"/>
        <end position="434"/>
    </location>
</feature>
<dbReference type="AlphaFoldDB" id="A0A849VDC0"/>
<dbReference type="EMBL" id="JABBPG010000001">
    <property type="protein sequence ID" value="NOU49691.1"/>
    <property type="molecule type" value="Genomic_DNA"/>
</dbReference>
<feature type="transmembrane region" description="Helical" evidence="1">
    <location>
        <begin position="477"/>
        <end position="502"/>
    </location>
</feature>
<comment type="caution">
    <text evidence="2">The sequence shown here is derived from an EMBL/GenBank/DDBJ whole genome shotgun (WGS) entry which is preliminary data.</text>
</comment>
<feature type="transmembrane region" description="Helical" evidence="1">
    <location>
        <begin position="87"/>
        <end position="112"/>
    </location>
</feature>
<organism evidence="2 3">
    <name type="scientific">Pseudoalteromonas caenipelagi</name>
    <dbReference type="NCBI Taxonomy" id="2726988"/>
    <lineage>
        <taxon>Bacteria</taxon>
        <taxon>Pseudomonadati</taxon>
        <taxon>Pseudomonadota</taxon>
        <taxon>Gammaproteobacteria</taxon>
        <taxon>Alteromonadales</taxon>
        <taxon>Pseudoalteromonadaceae</taxon>
        <taxon>Pseudoalteromonas</taxon>
    </lineage>
</organism>
<feature type="transmembrane region" description="Helical" evidence="1">
    <location>
        <begin position="268"/>
        <end position="287"/>
    </location>
</feature>
<feature type="transmembrane region" description="Helical" evidence="1">
    <location>
        <begin position="388"/>
        <end position="409"/>
    </location>
</feature>
<evidence type="ECO:0000313" key="3">
    <source>
        <dbReference type="Proteomes" id="UP000586305"/>
    </source>
</evidence>
<keyword evidence="3" id="KW-1185">Reference proteome</keyword>
<feature type="transmembrane region" description="Helical" evidence="1">
    <location>
        <begin position="350"/>
        <end position="368"/>
    </location>
</feature>
<dbReference type="Proteomes" id="UP000586305">
    <property type="component" value="Unassembled WGS sequence"/>
</dbReference>
<dbReference type="GO" id="GO:0015558">
    <property type="term" value="F:secondary active p-aminobenzoyl-glutamate transmembrane transporter activity"/>
    <property type="evidence" value="ECO:0007669"/>
    <property type="project" value="InterPro"/>
</dbReference>
<keyword evidence="1" id="KW-0472">Membrane</keyword>
<feature type="transmembrane region" description="Helical" evidence="1">
    <location>
        <begin position="32"/>
        <end position="49"/>
    </location>
</feature>
<dbReference type="RefSeq" id="WP_171624750.1">
    <property type="nucleotide sequence ID" value="NZ_JABBPG010000001.1"/>
</dbReference>
<feature type="transmembrane region" description="Helical" evidence="1">
    <location>
        <begin position="166"/>
        <end position="185"/>
    </location>
</feature>
<feature type="transmembrane region" description="Helical" evidence="1">
    <location>
        <begin position="132"/>
        <end position="159"/>
    </location>
</feature>
<dbReference type="PANTHER" id="PTHR30282">
    <property type="entry name" value="P-AMINOBENZOYL GLUTAMATE TRANSPORTER"/>
    <property type="match status" value="1"/>
</dbReference>
<accession>A0A849VDC0</accession>
<keyword evidence="1" id="KW-1133">Transmembrane helix</keyword>
<evidence type="ECO:0000313" key="2">
    <source>
        <dbReference type="EMBL" id="NOU49691.1"/>
    </source>
</evidence>
<dbReference type="GO" id="GO:1902604">
    <property type="term" value="P:p-aminobenzoyl-glutamate transmembrane transport"/>
    <property type="evidence" value="ECO:0007669"/>
    <property type="project" value="InterPro"/>
</dbReference>
<dbReference type="PANTHER" id="PTHR30282:SF1">
    <property type="entry name" value="ABGT FAMILY TRANSPORTER"/>
    <property type="match status" value="1"/>
</dbReference>
<name>A0A849VDC0_9GAMM</name>
<proteinExistence type="predicted"/>